<gene>
    <name evidence="1" type="ORF">BQ3484_160</name>
</gene>
<dbReference type="RefSeq" id="YP_009329100.1">
    <property type="nucleotide sequence ID" value="NC_032108.1"/>
</dbReference>
<evidence type="ECO:0000313" key="2">
    <source>
        <dbReference type="Proteomes" id="UP000201465"/>
    </source>
</evidence>
<dbReference type="EMBL" id="LT671577">
    <property type="protein sequence ID" value="SHO33228.1"/>
    <property type="molecule type" value="Genomic_DNA"/>
</dbReference>
<accession>A0A1M7XUM0</accession>
<dbReference type="GeneID" id="30523107"/>
<sequence length="150" mass="17605">MEEAIAFLETLGKQVGKITNYIREGELAKQELKTMKKLHKDTCEICRESAFGLSYHLPEELECLKKINTSDIIVRIVLDVKSFVEGDLDKLRPFPNQTFYGHEIDQSCTRIMWKRTPNSFYRMIAHTLCRACGLYSRRWYSKISMRCMLI</sequence>
<evidence type="ECO:0000313" key="1">
    <source>
        <dbReference type="EMBL" id="SHO33228.1"/>
    </source>
</evidence>
<reference evidence="1 2" key="1">
    <citation type="submission" date="2016-11" db="EMBL/GenBank/DDBJ databases">
        <authorList>
            <consortium name="Urmite Genomes"/>
        </authorList>
    </citation>
    <scope>NUCLEOTIDE SEQUENCE [LARGE SCALE GENOMIC DNA]</scope>
    <source>
        <strain evidence="1 2">A11</strain>
    </source>
</reference>
<keyword evidence="2" id="KW-1185">Reference proteome</keyword>
<name>A0A1M7XUM0_9VIRU</name>
<dbReference type="OrthoDB" id="40765at10239"/>
<dbReference type="Proteomes" id="UP000201465">
    <property type="component" value="Segment"/>
</dbReference>
<dbReference type="KEGG" id="vg:30523107"/>
<protein>
    <submittedName>
        <fullName evidence="1">Uncharacterized protein</fullName>
    </submittedName>
</protein>
<proteinExistence type="predicted"/>
<organism evidence="1 2">
    <name type="scientific">Cedratvirus A11</name>
    <dbReference type="NCBI Taxonomy" id="1903266"/>
    <lineage>
        <taxon>Viruses</taxon>
        <taxon>Pithoviruses</taxon>
        <taxon>Orthocedratvirinae</taxon>
        <taxon>Alphacedratvirus</taxon>
        <taxon>Alphacedratvirus aljazairmassiliense</taxon>
    </lineage>
</organism>